<reference evidence="3" key="2">
    <citation type="submission" date="2014-05" db="EMBL/GenBank/DDBJ databases">
        <title>Draft genome sequence of Virgibacillus massiliensis Vm-5.</title>
        <authorList>
            <person name="Khelaifia S."/>
            <person name="Croce O."/>
            <person name="Lagier J.C."/>
            <person name="Raoult D."/>
        </authorList>
    </citation>
    <scope>NUCLEOTIDE SEQUENCE [LARGE SCALE GENOMIC DNA]</scope>
    <source>
        <strain evidence="3">Vm-5</strain>
    </source>
</reference>
<evidence type="ECO:0000313" key="2">
    <source>
        <dbReference type="EMBL" id="CDQ38778.1"/>
    </source>
</evidence>
<gene>
    <name evidence="2" type="ORF">BN990_01053</name>
</gene>
<reference evidence="2 3" key="1">
    <citation type="submission" date="2014-03" db="EMBL/GenBank/DDBJ databases">
        <authorList>
            <person name="Urmite Genomes U."/>
        </authorList>
    </citation>
    <scope>NUCLEOTIDE SEQUENCE [LARGE SCALE GENOMIC DNA]</scope>
    <source>
        <strain evidence="2 3">Vm-5</strain>
    </source>
</reference>
<accession>A0A024Q8A2</accession>
<dbReference type="STRING" id="1462526.BN990_01053"/>
<feature type="signal peptide" evidence="1">
    <location>
        <begin position="1"/>
        <end position="20"/>
    </location>
</feature>
<dbReference type="EMBL" id="CCDP010000001">
    <property type="protein sequence ID" value="CDQ38778.1"/>
    <property type="molecule type" value="Genomic_DNA"/>
</dbReference>
<evidence type="ECO:0000313" key="3">
    <source>
        <dbReference type="Proteomes" id="UP000028875"/>
    </source>
</evidence>
<dbReference type="AlphaFoldDB" id="A0A024Q8A2"/>
<organism evidence="2 3">
    <name type="scientific">Virgibacillus massiliensis</name>
    <dbReference type="NCBI Taxonomy" id="1462526"/>
    <lineage>
        <taxon>Bacteria</taxon>
        <taxon>Bacillati</taxon>
        <taxon>Bacillota</taxon>
        <taxon>Bacilli</taxon>
        <taxon>Bacillales</taxon>
        <taxon>Bacillaceae</taxon>
        <taxon>Virgibacillus</taxon>
    </lineage>
</organism>
<proteinExistence type="predicted"/>
<comment type="caution">
    <text evidence="2">The sequence shown here is derived from an EMBL/GenBank/DDBJ whole genome shotgun (WGS) entry which is preliminary data.</text>
</comment>
<dbReference type="Proteomes" id="UP000028875">
    <property type="component" value="Unassembled WGS sequence"/>
</dbReference>
<sequence length="128" mass="15257" precursor="true">MKKSLAIAFCIVLISSSHVAADKEMWYSIFQMKSWINEHTEDNFKQNILNDYLLNHQQNYVEERLEQLGIDSRLEIQQYGEAYEEQITEAISKSNYERLDNYSEKKKPEIQQGISNNVRRSLESWLYQ</sequence>
<dbReference type="RefSeq" id="WP_038242794.1">
    <property type="nucleotide sequence ID" value="NZ_BNER01000003.1"/>
</dbReference>
<evidence type="ECO:0000256" key="1">
    <source>
        <dbReference type="SAM" id="SignalP"/>
    </source>
</evidence>
<evidence type="ECO:0008006" key="4">
    <source>
        <dbReference type="Google" id="ProtNLM"/>
    </source>
</evidence>
<feature type="chain" id="PRO_5001532742" description="DUF2680 domain-containing protein" evidence="1">
    <location>
        <begin position="21"/>
        <end position="128"/>
    </location>
</feature>
<protein>
    <recommendedName>
        <fullName evidence="4">DUF2680 domain-containing protein</fullName>
    </recommendedName>
</protein>
<keyword evidence="3" id="KW-1185">Reference proteome</keyword>
<name>A0A024Q8A2_9BACI</name>
<keyword evidence="1" id="KW-0732">Signal</keyword>